<feature type="transmembrane region" description="Helical" evidence="2">
    <location>
        <begin position="299"/>
        <end position="319"/>
    </location>
</feature>
<feature type="transmembrane region" description="Helical" evidence="2">
    <location>
        <begin position="225"/>
        <end position="244"/>
    </location>
</feature>
<keyword evidence="2" id="KW-0812">Transmembrane</keyword>
<feature type="domain" description="Zinc-ribbon" evidence="3">
    <location>
        <begin position="4"/>
        <end position="26"/>
    </location>
</feature>
<protein>
    <submittedName>
        <fullName evidence="4">Zinc ribbon domain-containing protein</fullName>
    </submittedName>
</protein>
<gene>
    <name evidence="4" type="ORF">ACIB24_16420</name>
</gene>
<feature type="compositionally biased region" description="Pro residues" evidence="1">
    <location>
        <begin position="33"/>
        <end position="108"/>
    </location>
</feature>
<proteinExistence type="predicted"/>
<dbReference type="Proteomes" id="UP001612915">
    <property type="component" value="Unassembled WGS sequence"/>
</dbReference>
<evidence type="ECO:0000256" key="2">
    <source>
        <dbReference type="SAM" id="Phobius"/>
    </source>
</evidence>
<evidence type="ECO:0000256" key="1">
    <source>
        <dbReference type="SAM" id="MobiDB-lite"/>
    </source>
</evidence>
<feature type="compositionally biased region" description="Low complexity" evidence="1">
    <location>
        <begin position="23"/>
        <end position="32"/>
    </location>
</feature>
<dbReference type="InterPro" id="IPR026870">
    <property type="entry name" value="Zinc_ribbon_dom"/>
</dbReference>
<feature type="transmembrane region" description="Helical" evidence="2">
    <location>
        <begin position="265"/>
        <end position="287"/>
    </location>
</feature>
<keyword evidence="2" id="KW-0472">Membrane</keyword>
<name>A0ABW8AQN7_9ACTN</name>
<feature type="region of interest" description="Disordered" evidence="1">
    <location>
        <begin position="20"/>
        <end position="111"/>
    </location>
</feature>
<reference evidence="4 5" key="1">
    <citation type="submission" date="2024-10" db="EMBL/GenBank/DDBJ databases">
        <title>The Natural Products Discovery Center: Release of the First 8490 Sequenced Strains for Exploring Actinobacteria Biosynthetic Diversity.</title>
        <authorList>
            <person name="Kalkreuter E."/>
            <person name="Kautsar S.A."/>
            <person name="Yang D."/>
            <person name="Bader C.D."/>
            <person name="Teijaro C.N."/>
            <person name="Fluegel L."/>
            <person name="Davis C.M."/>
            <person name="Simpson J.R."/>
            <person name="Lauterbach L."/>
            <person name="Steele A.D."/>
            <person name="Gui C."/>
            <person name="Meng S."/>
            <person name="Li G."/>
            <person name="Viehrig K."/>
            <person name="Ye F."/>
            <person name="Su P."/>
            <person name="Kiefer A.F."/>
            <person name="Nichols A."/>
            <person name="Cepeda A.J."/>
            <person name="Yan W."/>
            <person name="Fan B."/>
            <person name="Jiang Y."/>
            <person name="Adhikari A."/>
            <person name="Zheng C.-J."/>
            <person name="Schuster L."/>
            <person name="Cowan T.M."/>
            <person name="Smanski M.J."/>
            <person name="Chevrette M.G."/>
            <person name="De Carvalho L.P.S."/>
            <person name="Shen B."/>
        </authorList>
    </citation>
    <scope>NUCLEOTIDE SEQUENCE [LARGE SCALE GENOMIC DNA]</scope>
    <source>
        <strain evidence="4 5">NPDC049639</strain>
    </source>
</reference>
<organism evidence="4 5">
    <name type="scientific">Spongisporangium articulatum</name>
    <dbReference type="NCBI Taxonomy" id="3362603"/>
    <lineage>
        <taxon>Bacteria</taxon>
        <taxon>Bacillati</taxon>
        <taxon>Actinomycetota</taxon>
        <taxon>Actinomycetes</taxon>
        <taxon>Kineosporiales</taxon>
        <taxon>Kineosporiaceae</taxon>
        <taxon>Spongisporangium</taxon>
    </lineage>
</organism>
<feature type="transmembrane region" description="Helical" evidence="2">
    <location>
        <begin position="326"/>
        <end position="344"/>
    </location>
</feature>
<keyword evidence="5" id="KW-1185">Reference proteome</keyword>
<evidence type="ECO:0000313" key="4">
    <source>
        <dbReference type="EMBL" id="MFI7588657.1"/>
    </source>
</evidence>
<accession>A0ABW8AQN7</accession>
<dbReference type="Pfam" id="PF13240">
    <property type="entry name" value="Zn_Ribbon_1"/>
    <property type="match status" value="1"/>
</dbReference>
<evidence type="ECO:0000313" key="5">
    <source>
        <dbReference type="Proteomes" id="UP001612915"/>
    </source>
</evidence>
<feature type="transmembrane region" description="Helical" evidence="2">
    <location>
        <begin position="128"/>
        <end position="149"/>
    </location>
</feature>
<keyword evidence="2" id="KW-1133">Transmembrane helix</keyword>
<evidence type="ECO:0000259" key="3">
    <source>
        <dbReference type="Pfam" id="PF13240"/>
    </source>
</evidence>
<feature type="transmembrane region" description="Helical" evidence="2">
    <location>
        <begin position="350"/>
        <end position="366"/>
    </location>
</feature>
<comment type="caution">
    <text evidence="4">The sequence shown here is derived from an EMBL/GenBank/DDBJ whole genome shotgun (WGS) entry which is preliminary data.</text>
</comment>
<feature type="transmembrane region" description="Helical" evidence="2">
    <location>
        <begin position="196"/>
        <end position="213"/>
    </location>
</feature>
<dbReference type="RefSeq" id="WP_398282574.1">
    <property type="nucleotide sequence ID" value="NZ_JBITLV010000005.1"/>
</dbReference>
<sequence>MAAYCTNCGTPATPGANFCARCGAPLGGAPQAPQQPPSPHQPPPPFRPAGPTVPPAMPPVPPSYQPPHPQQPGQQPPNYPPPGYQQPGYGPPPGYGPGFPPPPPPGPQEPVELAIPWRSEATYRGAPVELWGVVALIGVPALVFVISALRSLADTLGNGLVTTLAGITGTLGFLAVAGAAAAVAWLVRRGDPLGRVLAWGLAAALLFWTMYYSTRFSSGADAGTALSVLAALAWSVGLALLPAVKEWFADGGRGRAEHVTGDGPVDVRAAQAAGYLLGVLLAITAIYQLVWTQYETSSVVFAVLSGALAAVVLVVVPMVRRGRSNAALALSAAAAVAFVLVAVHRDNIQGGLQLALVVGIGVGLWARPEARAYTSGAAGGSAGGPAQGA</sequence>
<dbReference type="EMBL" id="JBITLV010000005">
    <property type="protein sequence ID" value="MFI7588657.1"/>
    <property type="molecule type" value="Genomic_DNA"/>
</dbReference>
<feature type="transmembrane region" description="Helical" evidence="2">
    <location>
        <begin position="161"/>
        <end position="187"/>
    </location>
</feature>